<comment type="caution">
    <text evidence="2">The sequence shown here is derived from an EMBL/GenBank/DDBJ whole genome shotgun (WGS) entry which is preliminary data.</text>
</comment>
<evidence type="ECO:0000256" key="1">
    <source>
        <dbReference type="SAM" id="MobiDB-lite"/>
    </source>
</evidence>
<keyword evidence="3" id="KW-1185">Reference proteome</keyword>
<proteinExistence type="predicted"/>
<feature type="compositionally biased region" description="Basic and acidic residues" evidence="1">
    <location>
        <begin position="314"/>
        <end position="334"/>
    </location>
</feature>
<dbReference type="Proteomes" id="UP000242188">
    <property type="component" value="Unassembled WGS sequence"/>
</dbReference>
<feature type="region of interest" description="Disordered" evidence="1">
    <location>
        <begin position="312"/>
        <end position="355"/>
    </location>
</feature>
<accession>A0A210QA38</accession>
<evidence type="ECO:0000313" key="3">
    <source>
        <dbReference type="Proteomes" id="UP000242188"/>
    </source>
</evidence>
<organism evidence="2 3">
    <name type="scientific">Mizuhopecten yessoensis</name>
    <name type="common">Japanese scallop</name>
    <name type="synonym">Patinopecten yessoensis</name>
    <dbReference type="NCBI Taxonomy" id="6573"/>
    <lineage>
        <taxon>Eukaryota</taxon>
        <taxon>Metazoa</taxon>
        <taxon>Spiralia</taxon>
        <taxon>Lophotrochozoa</taxon>
        <taxon>Mollusca</taxon>
        <taxon>Bivalvia</taxon>
        <taxon>Autobranchia</taxon>
        <taxon>Pteriomorphia</taxon>
        <taxon>Pectinida</taxon>
        <taxon>Pectinoidea</taxon>
        <taxon>Pectinidae</taxon>
        <taxon>Mizuhopecten</taxon>
    </lineage>
</organism>
<name>A0A210QA38_MIZYE</name>
<feature type="compositionally biased region" description="Basic residues" evidence="1">
    <location>
        <begin position="339"/>
        <end position="355"/>
    </location>
</feature>
<dbReference type="AlphaFoldDB" id="A0A210QA38"/>
<sequence length="355" mass="41424">MFSNIPAIVSFFYRKCDLPLADDSVVICFKMKTHPAKYYLNTLSNNQLETFTGKDIDHAFQEIYEAEMKKKRAQIMRRLKLQTKQHSRKMPTFVQRTPLCQTFKKPASQTGSSPFYKNRSPVKLSEPIICSLNTSETEGSGLGKYTRSLLQTPILKDVKLINMSYSQPSTPKVNFNRTHQMPYQTPCLLNRNVNWPSLQNLDVPLTPLLNDPLNVFEVKPGSQDFFPLDILQMIDDDTKPVESVDKELHRYTDVTLSDLNVADYLLDIAEDYTSSNNITTIVQDLQPQQNSPNKLNTKRKCRRAKPVCYEESEVYEKQKRERERERRLKRKETFNKQSSGRRRSQRKTRTNIKYF</sequence>
<reference evidence="2 3" key="1">
    <citation type="journal article" date="2017" name="Nat. Ecol. Evol.">
        <title>Scallop genome provides insights into evolution of bilaterian karyotype and development.</title>
        <authorList>
            <person name="Wang S."/>
            <person name="Zhang J."/>
            <person name="Jiao W."/>
            <person name="Li J."/>
            <person name="Xun X."/>
            <person name="Sun Y."/>
            <person name="Guo X."/>
            <person name="Huan P."/>
            <person name="Dong B."/>
            <person name="Zhang L."/>
            <person name="Hu X."/>
            <person name="Sun X."/>
            <person name="Wang J."/>
            <person name="Zhao C."/>
            <person name="Wang Y."/>
            <person name="Wang D."/>
            <person name="Huang X."/>
            <person name="Wang R."/>
            <person name="Lv J."/>
            <person name="Li Y."/>
            <person name="Zhang Z."/>
            <person name="Liu B."/>
            <person name="Lu W."/>
            <person name="Hui Y."/>
            <person name="Liang J."/>
            <person name="Zhou Z."/>
            <person name="Hou R."/>
            <person name="Li X."/>
            <person name="Liu Y."/>
            <person name="Li H."/>
            <person name="Ning X."/>
            <person name="Lin Y."/>
            <person name="Zhao L."/>
            <person name="Xing Q."/>
            <person name="Dou J."/>
            <person name="Li Y."/>
            <person name="Mao J."/>
            <person name="Guo H."/>
            <person name="Dou H."/>
            <person name="Li T."/>
            <person name="Mu C."/>
            <person name="Jiang W."/>
            <person name="Fu Q."/>
            <person name="Fu X."/>
            <person name="Miao Y."/>
            <person name="Liu J."/>
            <person name="Yu Q."/>
            <person name="Li R."/>
            <person name="Liao H."/>
            <person name="Li X."/>
            <person name="Kong Y."/>
            <person name="Jiang Z."/>
            <person name="Chourrout D."/>
            <person name="Li R."/>
            <person name="Bao Z."/>
        </authorList>
    </citation>
    <scope>NUCLEOTIDE SEQUENCE [LARGE SCALE GENOMIC DNA]</scope>
    <source>
        <strain evidence="2 3">PY_sf001</strain>
    </source>
</reference>
<gene>
    <name evidence="2" type="ORF">KP79_PYT01540</name>
</gene>
<protein>
    <submittedName>
        <fullName evidence="2">Uncharacterized protein</fullName>
    </submittedName>
</protein>
<dbReference type="OrthoDB" id="6142754at2759"/>
<evidence type="ECO:0000313" key="2">
    <source>
        <dbReference type="EMBL" id="OWF45610.1"/>
    </source>
</evidence>
<dbReference type="EMBL" id="NEDP02004426">
    <property type="protein sequence ID" value="OWF45610.1"/>
    <property type="molecule type" value="Genomic_DNA"/>
</dbReference>